<feature type="transmembrane region" description="Helical" evidence="1">
    <location>
        <begin position="7"/>
        <end position="33"/>
    </location>
</feature>
<dbReference type="RefSeq" id="WP_310233322.1">
    <property type="nucleotide sequence ID" value="NZ_JAVDWO010000003.1"/>
</dbReference>
<proteinExistence type="predicted"/>
<organism evidence="2 3">
    <name type="scientific">Luteimonas terrae</name>
    <dbReference type="NCBI Taxonomy" id="1530191"/>
    <lineage>
        <taxon>Bacteria</taxon>
        <taxon>Pseudomonadati</taxon>
        <taxon>Pseudomonadota</taxon>
        <taxon>Gammaproteobacteria</taxon>
        <taxon>Lysobacterales</taxon>
        <taxon>Lysobacteraceae</taxon>
        <taxon>Luteimonas</taxon>
    </lineage>
</organism>
<accession>A0ABU1XU82</accession>
<feature type="transmembrane region" description="Helical" evidence="1">
    <location>
        <begin position="87"/>
        <end position="108"/>
    </location>
</feature>
<keyword evidence="1" id="KW-1133">Transmembrane helix</keyword>
<feature type="transmembrane region" description="Helical" evidence="1">
    <location>
        <begin position="114"/>
        <end position="135"/>
    </location>
</feature>
<keyword evidence="1" id="KW-0812">Transmembrane</keyword>
<sequence length="221" mass="23996">MRRRIRALAVLLPYLVFSLTCVLVAAYAFAFLFRSHSPHNPFAVQFAISGWDVPAHFFGAGLALLLAPLQLSTYVRRYWPALHRIGGWLYASAVLIGGISGLSLAPAAQTGLPSAIGFAMLALLWLGVTGNGIRLAVIGDTAGHRTWMAYSIALTAAAITLRLMLGLGDLFRFPFAATYITAAWCSWLINLAVCAWLLRHHARRGARVAGDRHSVSRRPTA</sequence>
<dbReference type="InterPro" id="IPR018750">
    <property type="entry name" value="DUF2306_membrane"/>
</dbReference>
<reference evidence="2 3" key="1">
    <citation type="submission" date="2023-07" db="EMBL/GenBank/DDBJ databases">
        <title>Sorghum-associated microbial communities from plants grown in Nebraska, USA.</title>
        <authorList>
            <person name="Schachtman D."/>
        </authorList>
    </citation>
    <scope>NUCLEOTIDE SEQUENCE [LARGE SCALE GENOMIC DNA]</scope>
    <source>
        <strain evidence="2 3">4099</strain>
    </source>
</reference>
<feature type="transmembrane region" description="Helical" evidence="1">
    <location>
        <begin position="147"/>
        <end position="165"/>
    </location>
</feature>
<keyword evidence="3" id="KW-1185">Reference proteome</keyword>
<dbReference type="Proteomes" id="UP001256588">
    <property type="component" value="Unassembled WGS sequence"/>
</dbReference>
<dbReference type="Pfam" id="PF10067">
    <property type="entry name" value="DUF2306"/>
    <property type="match status" value="1"/>
</dbReference>
<evidence type="ECO:0000313" key="3">
    <source>
        <dbReference type="Proteomes" id="UP001256588"/>
    </source>
</evidence>
<feature type="transmembrane region" description="Helical" evidence="1">
    <location>
        <begin position="53"/>
        <end position="75"/>
    </location>
</feature>
<gene>
    <name evidence="2" type="ORF">J2W68_001038</name>
</gene>
<keyword evidence="1" id="KW-0472">Membrane</keyword>
<evidence type="ECO:0000313" key="2">
    <source>
        <dbReference type="EMBL" id="MDR7192330.1"/>
    </source>
</evidence>
<evidence type="ECO:0000256" key="1">
    <source>
        <dbReference type="SAM" id="Phobius"/>
    </source>
</evidence>
<protein>
    <recommendedName>
        <fullName evidence="4">DUF2306 domain-containing protein</fullName>
    </recommendedName>
</protein>
<comment type="caution">
    <text evidence="2">The sequence shown here is derived from an EMBL/GenBank/DDBJ whole genome shotgun (WGS) entry which is preliminary data.</text>
</comment>
<evidence type="ECO:0008006" key="4">
    <source>
        <dbReference type="Google" id="ProtNLM"/>
    </source>
</evidence>
<feature type="transmembrane region" description="Helical" evidence="1">
    <location>
        <begin position="177"/>
        <end position="198"/>
    </location>
</feature>
<name>A0ABU1XU82_9GAMM</name>
<dbReference type="EMBL" id="JAVDWO010000003">
    <property type="protein sequence ID" value="MDR7192330.1"/>
    <property type="molecule type" value="Genomic_DNA"/>
</dbReference>